<accession>A0AAQ1PD47</accession>
<keyword evidence="1" id="KW-0732">Signal</keyword>
<dbReference type="InterPro" id="IPR010752">
    <property type="entry name" value="DUF1329"/>
</dbReference>
<organism evidence="2 3">
    <name type="scientific">Pseudomonas inefficax</name>
    <dbReference type="NCBI Taxonomy" id="2078786"/>
    <lineage>
        <taxon>Bacteria</taxon>
        <taxon>Pseudomonadati</taxon>
        <taxon>Pseudomonadota</taxon>
        <taxon>Gammaproteobacteria</taxon>
        <taxon>Pseudomonadales</taxon>
        <taxon>Pseudomonadaceae</taxon>
        <taxon>Pseudomonas</taxon>
    </lineage>
</organism>
<dbReference type="Pfam" id="PF07044">
    <property type="entry name" value="DUF1329"/>
    <property type="match status" value="1"/>
</dbReference>
<dbReference type="CDD" id="cd16329">
    <property type="entry name" value="LolA_like"/>
    <property type="match status" value="1"/>
</dbReference>
<dbReference type="RefSeq" id="WP_133971236.1">
    <property type="nucleotide sequence ID" value="NZ_OPYN01000164.1"/>
</dbReference>
<keyword evidence="3" id="KW-1185">Reference proteome</keyword>
<protein>
    <recommendedName>
        <fullName evidence="4">DUF1329 domain-containing protein</fullName>
    </recommendedName>
</protein>
<reference evidence="2 3" key="1">
    <citation type="submission" date="2018-02" db="EMBL/GenBank/DDBJ databases">
        <authorList>
            <person name="Dubost A."/>
        </authorList>
    </citation>
    <scope>NUCLEOTIDE SEQUENCE [LARGE SCALE GENOMIC DNA]</scope>
    <source>
        <strain evidence="3">JV551A3</strain>
    </source>
</reference>
<proteinExistence type="predicted"/>
<evidence type="ECO:0000313" key="2">
    <source>
        <dbReference type="EMBL" id="SPO62107.1"/>
    </source>
</evidence>
<feature type="chain" id="PRO_5042814777" description="DUF1329 domain-containing protein" evidence="1">
    <location>
        <begin position="22"/>
        <end position="451"/>
    </location>
</feature>
<evidence type="ECO:0000256" key="1">
    <source>
        <dbReference type="SAM" id="SignalP"/>
    </source>
</evidence>
<dbReference type="Proteomes" id="UP000294335">
    <property type="component" value="Unassembled WGS sequence"/>
</dbReference>
<dbReference type="AlphaFoldDB" id="A0AAQ1PD47"/>
<evidence type="ECO:0000313" key="3">
    <source>
        <dbReference type="Proteomes" id="UP000294335"/>
    </source>
</evidence>
<dbReference type="EMBL" id="OPYN01000164">
    <property type="protein sequence ID" value="SPO62107.1"/>
    <property type="molecule type" value="Genomic_DNA"/>
</dbReference>
<name>A0AAQ1PD47_9PSED</name>
<gene>
    <name evidence="2" type="ORF">JV551A3_V1_1640183</name>
</gene>
<dbReference type="Gene3D" id="2.50.20.10">
    <property type="entry name" value="Lipoprotein localisation LolA/LolB/LppX"/>
    <property type="match status" value="1"/>
</dbReference>
<comment type="caution">
    <text evidence="2">The sequence shown here is derived from an EMBL/GenBank/DDBJ whole genome shotgun (WGS) entry which is preliminary data.</text>
</comment>
<sequence>MTLTKLALALALTSVTAATYAEVNPQEAARLQSDLTPVGAQKAGNQNGTIPAWTGGMVDPKVVYEGRRPDPFADEKPLFSITAKNVGEHSDKLSDGVKALLDKYPTYRIDVYKTHRTAAFPQYVYDNTFKNATVATLATGASGVYAQGAYGGFPFPIPQTGEQVVLNSLVRWRGESWVKEARNYQVTADGKPVLLSDIVQYNTAPYYFKENTTPSAGTTSYWNTRVDTKGPAIRAGEAIIGKQTVDEANSNNWVYLVGQRRVRKLPYACCDTPTPALAGVASFDEFEVRAGQLDRFDWKLVGKKELYIPYNSNRTLTATQDSQLLGPKHINPDYMRWELHRVWVVEATLKPGKRHVVAKSTYYFDEDTWIPVMADRSDAKGQLWRVLYPTPTVLPDLPGVVPNGFTIYDLQAGTYLAAEVAAESKQHYRIASPRVRDSYFAPESMAGTGVR</sequence>
<feature type="signal peptide" evidence="1">
    <location>
        <begin position="1"/>
        <end position="21"/>
    </location>
</feature>
<evidence type="ECO:0008006" key="4">
    <source>
        <dbReference type="Google" id="ProtNLM"/>
    </source>
</evidence>